<feature type="binding site" evidence="4">
    <location>
        <position position="202"/>
    </location>
    <ligand>
        <name>Zn(2+)</name>
        <dbReference type="ChEBI" id="CHEBI:29105"/>
        <label>1</label>
    </ligand>
</feature>
<feature type="active site" description="Proton acceptor" evidence="3">
    <location>
        <position position="179"/>
    </location>
</feature>
<evidence type="ECO:0000313" key="7">
    <source>
        <dbReference type="Proteomes" id="UP000265489"/>
    </source>
</evidence>
<keyword evidence="1 4" id="KW-0862">Zinc</keyword>
<dbReference type="Pfam" id="PF07687">
    <property type="entry name" value="M20_dimer"/>
    <property type="match status" value="1"/>
</dbReference>
<keyword evidence="6" id="KW-0378">Hydrolase</keyword>
<sequence>MTEFYEQVKERLMRYARINTESDPHSTSVPTTSCQHDLAKVIYEELQKIGATNVYYDKDTCVVYGSLEANVKTGRAIGFVTHMDTAPDASGKDVKPWVLENYDGKDIVLNAEKDIVMSPSVFPNLKQYIGQDLVLTDGTTLLGGDDKASIASVMTLLEYLVKHPEIKHNFISVAFTPDEEVSGLAKDLDLERFKSPIAYTLDGDHLGYYMDETFNASLSTIEIHGISVHTATAKGIMKNAVDIGNEFLNKLPALEKPQYTQGREGFYHVVSFNGDCEYAKIEINVRDHDSLQFDIRNNTLKMIVDMLNEEYGQGTVNITQRIQYRNLKEVIDQVPFMIPYLKQAIESVGLTPQTEPFRGGTDGSALSHRGLPCPNLSAGYENAHGRFEYVPIQAMEKNGEILLNLIDIYAKCDC</sequence>
<reference evidence="6 7" key="1">
    <citation type="submission" date="2018-08" db="EMBL/GenBank/DDBJ databases">
        <title>A genome reference for cultivated species of the human gut microbiota.</title>
        <authorList>
            <person name="Zou Y."/>
            <person name="Xue W."/>
            <person name="Luo G."/>
        </authorList>
    </citation>
    <scope>NUCLEOTIDE SEQUENCE [LARGE SCALE GENOMIC DNA]</scope>
    <source>
        <strain evidence="6 7">AF15-20</strain>
    </source>
</reference>
<gene>
    <name evidence="6" type="primary">pepT</name>
    <name evidence="6" type="ORF">DWW32_09465</name>
</gene>
<feature type="binding site" evidence="4">
    <location>
        <position position="82"/>
    </location>
    <ligand>
        <name>Zn(2+)</name>
        <dbReference type="ChEBI" id="CHEBI:29105"/>
        <label>1</label>
    </ligand>
</feature>
<dbReference type="PANTHER" id="PTHR42994">
    <property type="entry name" value="PEPTIDASE T"/>
    <property type="match status" value="1"/>
</dbReference>
<dbReference type="EMBL" id="QRYQ01000019">
    <property type="protein sequence ID" value="RGU90220.1"/>
    <property type="molecule type" value="Genomic_DNA"/>
</dbReference>
<feature type="domain" description="Peptidase M20 dimerisation" evidence="5">
    <location>
        <begin position="217"/>
        <end position="314"/>
    </location>
</feature>
<dbReference type="NCBIfam" id="TIGR01882">
    <property type="entry name" value="peptidase-T"/>
    <property type="match status" value="1"/>
</dbReference>
<dbReference type="SUPFAM" id="SSF53187">
    <property type="entry name" value="Zn-dependent exopeptidases"/>
    <property type="match status" value="1"/>
</dbReference>
<keyword evidence="4" id="KW-0479">Metal-binding</keyword>
<accession>A0A395W708</accession>
<dbReference type="Pfam" id="PF01546">
    <property type="entry name" value="Peptidase_M20"/>
    <property type="match status" value="1"/>
</dbReference>
<feature type="active site" evidence="3">
    <location>
        <position position="84"/>
    </location>
</feature>
<dbReference type="GO" id="GO:0008270">
    <property type="term" value="F:zinc ion binding"/>
    <property type="evidence" value="ECO:0007669"/>
    <property type="project" value="InterPro"/>
</dbReference>
<dbReference type="Gene3D" id="3.30.70.360">
    <property type="match status" value="1"/>
</dbReference>
<proteinExistence type="predicted"/>
<keyword evidence="6" id="KW-0031">Aminopeptidase</keyword>
<comment type="cofactor">
    <cofactor evidence="4">
        <name>Zn(2+)</name>
        <dbReference type="ChEBI" id="CHEBI:29105"/>
    </cofactor>
    <text evidence="4">Binds 2 Zn(2+) ions per subunit.</text>
</comment>
<dbReference type="AlphaFoldDB" id="A0A395W708"/>
<dbReference type="GO" id="GO:0045148">
    <property type="term" value="F:tripeptide aminopeptidase activity"/>
    <property type="evidence" value="ECO:0007669"/>
    <property type="project" value="UniProtKB-UniRule"/>
</dbReference>
<evidence type="ECO:0000256" key="2">
    <source>
        <dbReference type="NCBIfam" id="TIGR01882"/>
    </source>
</evidence>
<name>A0A395W708_9FIRM</name>
<evidence type="ECO:0000313" key="6">
    <source>
        <dbReference type="EMBL" id="RGU90220.1"/>
    </source>
</evidence>
<keyword evidence="6" id="KW-0645">Protease</keyword>
<evidence type="ECO:0000256" key="3">
    <source>
        <dbReference type="PIRSR" id="PIRSR037215-1"/>
    </source>
</evidence>
<dbReference type="EC" id="3.4.11.4" evidence="2"/>
<dbReference type="GO" id="GO:0006508">
    <property type="term" value="P:proteolysis"/>
    <property type="evidence" value="ECO:0007669"/>
    <property type="project" value="UniProtKB-UniRule"/>
</dbReference>
<feature type="binding site" evidence="4">
    <location>
        <position position="384"/>
    </location>
    <ligand>
        <name>Zn(2+)</name>
        <dbReference type="ChEBI" id="CHEBI:29105"/>
        <label>2</label>
    </ligand>
</feature>
<comment type="caution">
    <text evidence="6">The sequence shown here is derived from an EMBL/GenBank/DDBJ whole genome shotgun (WGS) entry which is preliminary data.</text>
</comment>
<organism evidence="6 7">
    <name type="scientific">Holdemanella biformis</name>
    <dbReference type="NCBI Taxonomy" id="1735"/>
    <lineage>
        <taxon>Bacteria</taxon>
        <taxon>Bacillati</taxon>
        <taxon>Bacillota</taxon>
        <taxon>Erysipelotrichia</taxon>
        <taxon>Erysipelotrichales</taxon>
        <taxon>Erysipelotrichaceae</taxon>
        <taxon>Holdemanella</taxon>
    </lineage>
</organism>
<feature type="binding site" evidence="4">
    <location>
        <position position="145"/>
    </location>
    <ligand>
        <name>Zn(2+)</name>
        <dbReference type="ChEBI" id="CHEBI:29105"/>
        <label>2</label>
    </ligand>
</feature>
<feature type="binding site" evidence="4">
    <location>
        <position position="145"/>
    </location>
    <ligand>
        <name>Zn(2+)</name>
        <dbReference type="ChEBI" id="CHEBI:29105"/>
        <label>1</label>
    </ligand>
</feature>
<dbReference type="SUPFAM" id="SSF55031">
    <property type="entry name" value="Bacterial exopeptidase dimerisation domain"/>
    <property type="match status" value="1"/>
</dbReference>
<dbReference type="RefSeq" id="WP_118325592.1">
    <property type="nucleotide sequence ID" value="NZ_QRYQ01000019.1"/>
</dbReference>
<dbReference type="PANTHER" id="PTHR42994:SF1">
    <property type="entry name" value="PEPTIDASE T"/>
    <property type="match status" value="1"/>
</dbReference>
<dbReference type="Gene3D" id="3.40.630.10">
    <property type="entry name" value="Zn peptidases"/>
    <property type="match status" value="1"/>
</dbReference>
<dbReference type="InterPro" id="IPR002933">
    <property type="entry name" value="Peptidase_M20"/>
</dbReference>
<dbReference type="GO" id="GO:0006518">
    <property type="term" value="P:peptide metabolic process"/>
    <property type="evidence" value="ECO:0007669"/>
    <property type="project" value="InterPro"/>
</dbReference>
<evidence type="ECO:0000259" key="5">
    <source>
        <dbReference type="Pfam" id="PF07687"/>
    </source>
</evidence>
<dbReference type="NCBIfam" id="NF009920">
    <property type="entry name" value="PRK13381.1"/>
    <property type="match status" value="1"/>
</dbReference>
<dbReference type="InterPro" id="IPR036264">
    <property type="entry name" value="Bact_exopeptidase_dim_dom"/>
</dbReference>
<evidence type="ECO:0000256" key="1">
    <source>
        <dbReference type="ARBA" id="ARBA00022833"/>
    </source>
</evidence>
<dbReference type="NCBIfam" id="NF003976">
    <property type="entry name" value="PRK05469.1"/>
    <property type="match status" value="1"/>
</dbReference>
<dbReference type="InterPro" id="IPR011650">
    <property type="entry name" value="Peptidase_M20_dimer"/>
</dbReference>
<dbReference type="PIRSF" id="PIRSF037215">
    <property type="entry name" value="Peptidase_M20B"/>
    <property type="match status" value="1"/>
</dbReference>
<dbReference type="Proteomes" id="UP000265489">
    <property type="component" value="Unassembled WGS sequence"/>
</dbReference>
<evidence type="ECO:0000256" key="4">
    <source>
        <dbReference type="PIRSR" id="PIRSR037215-2"/>
    </source>
</evidence>
<protein>
    <recommendedName>
        <fullName evidence="2">Peptidase T</fullName>
        <ecNumber evidence="2">3.4.11.4</ecNumber>
    </recommendedName>
</protein>
<feature type="binding site" evidence="4">
    <location>
        <position position="180"/>
    </location>
    <ligand>
        <name>Zn(2+)</name>
        <dbReference type="ChEBI" id="CHEBI:29105"/>
        <label>2</label>
    </ligand>
</feature>
<dbReference type="InterPro" id="IPR010161">
    <property type="entry name" value="Peptidase_M20B"/>
</dbReference>